<reference evidence="2" key="1">
    <citation type="journal article" date="2017" name="Nat. Commun.">
        <title>The asparagus genome sheds light on the origin and evolution of a young Y chromosome.</title>
        <authorList>
            <person name="Harkess A."/>
            <person name="Zhou J."/>
            <person name="Xu C."/>
            <person name="Bowers J.E."/>
            <person name="Van der Hulst R."/>
            <person name="Ayyampalayam S."/>
            <person name="Mercati F."/>
            <person name="Riccardi P."/>
            <person name="McKain M.R."/>
            <person name="Kakrana A."/>
            <person name="Tang H."/>
            <person name="Ray J."/>
            <person name="Groenendijk J."/>
            <person name="Arikit S."/>
            <person name="Mathioni S.M."/>
            <person name="Nakano M."/>
            <person name="Shan H."/>
            <person name="Telgmann-Rauber A."/>
            <person name="Kanno A."/>
            <person name="Yue Z."/>
            <person name="Chen H."/>
            <person name="Li W."/>
            <person name="Chen Y."/>
            <person name="Xu X."/>
            <person name="Zhang Y."/>
            <person name="Luo S."/>
            <person name="Chen H."/>
            <person name="Gao J."/>
            <person name="Mao Z."/>
            <person name="Pires J.C."/>
            <person name="Luo M."/>
            <person name="Kudrna D."/>
            <person name="Wing R.A."/>
            <person name="Meyers B.C."/>
            <person name="Yi K."/>
            <person name="Kong H."/>
            <person name="Lavrijsen P."/>
            <person name="Sunseri F."/>
            <person name="Falavigna A."/>
            <person name="Ye Y."/>
            <person name="Leebens-Mack J.H."/>
            <person name="Chen G."/>
        </authorList>
    </citation>
    <scope>NUCLEOTIDE SEQUENCE [LARGE SCALE GENOMIC DNA]</scope>
    <source>
        <strain evidence="2">cv. DH0086</strain>
    </source>
</reference>
<gene>
    <name evidence="1" type="ORF">A4U43_C07F4600</name>
</gene>
<evidence type="ECO:0000313" key="1">
    <source>
        <dbReference type="EMBL" id="ONK62503.1"/>
    </source>
</evidence>
<keyword evidence="2" id="KW-1185">Reference proteome</keyword>
<dbReference type="Gene3D" id="1.10.510.10">
    <property type="entry name" value="Transferase(Phosphotransferase) domain 1"/>
    <property type="match status" value="1"/>
</dbReference>
<name>A0A5P1E9S4_ASPOF</name>
<dbReference type="PANTHER" id="PTHR46146:SF3">
    <property type="entry name" value="SERINE_THREONINE-PROTEIN KINASE-LIKE PROTEIN CCR3-RELATED"/>
    <property type="match status" value="1"/>
</dbReference>
<proteinExistence type="predicted"/>
<dbReference type="InterPro" id="IPR011009">
    <property type="entry name" value="Kinase-like_dom_sf"/>
</dbReference>
<dbReference type="Proteomes" id="UP000243459">
    <property type="component" value="Chromosome 7"/>
</dbReference>
<protein>
    <recommendedName>
        <fullName evidence="3">Serine-threonine/tyrosine-protein kinase catalytic domain-containing protein</fullName>
    </recommendedName>
</protein>
<accession>A0A5P1E9S4</accession>
<dbReference type="Gramene" id="ONK62503">
    <property type="protein sequence ID" value="ONK62503"/>
    <property type="gene ID" value="A4U43_C07F4600"/>
</dbReference>
<evidence type="ECO:0008006" key="3">
    <source>
        <dbReference type="Google" id="ProtNLM"/>
    </source>
</evidence>
<dbReference type="AlphaFoldDB" id="A0A5P1E9S4"/>
<evidence type="ECO:0000313" key="2">
    <source>
        <dbReference type="Proteomes" id="UP000243459"/>
    </source>
</evidence>
<dbReference type="PANTHER" id="PTHR46146">
    <property type="entry name" value="SERINE/THREONINE-PROTEIN KINASE-LIKE PROTEIN CCR4"/>
    <property type="match status" value="1"/>
</dbReference>
<sequence>MTGSTNGLHHLTVKSDVYGLGVVMLEVLTGKRAIFKDVEGGGSPVSVVDFAVPSIVKGEIGRVLDERVGPPPAEVAEAVEVAYTAVHCVSLEGKERPTMTDIVSNLESALAMCGDSHGSISSASISLGSYD</sequence>
<organism evidence="1 2">
    <name type="scientific">Asparagus officinalis</name>
    <name type="common">Garden asparagus</name>
    <dbReference type="NCBI Taxonomy" id="4686"/>
    <lineage>
        <taxon>Eukaryota</taxon>
        <taxon>Viridiplantae</taxon>
        <taxon>Streptophyta</taxon>
        <taxon>Embryophyta</taxon>
        <taxon>Tracheophyta</taxon>
        <taxon>Spermatophyta</taxon>
        <taxon>Magnoliopsida</taxon>
        <taxon>Liliopsida</taxon>
        <taxon>Asparagales</taxon>
        <taxon>Asparagaceae</taxon>
        <taxon>Asparagoideae</taxon>
        <taxon>Asparagus</taxon>
    </lineage>
</organism>
<dbReference type="EMBL" id="CM007387">
    <property type="protein sequence ID" value="ONK62503.1"/>
    <property type="molecule type" value="Genomic_DNA"/>
</dbReference>
<dbReference type="OMA" id="CIDPEFN"/>
<dbReference type="SUPFAM" id="SSF56112">
    <property type="entry name" value="Protein kinase-like (PK-like)"/>
    <property type="match status" value="1"/>
</dbReference>